<gene>
    <name evidence="1" type="ORF">SAMN04488121_101431</name>
</gene>
<dbReference type="Proteomes" id="UP000199045">
    <property type="component" value="Unassembled WGS sequence"/>
</dbReference>
<evidence type="ECO:0000313" key="2">
    <source>
        <dbReference type="Proteomes" id="UP000199045"/>
    </source>
</evidence>
<proteinExistence type="predicted"/>
<dbReference type="EMBL" id="FNBN01000001">
    <property type="protein sequence ID" value="SDE98733.1"/>
    <property type="molecule type" value="Genomic_DNA"/>
</dbReference>
<dbReference type="AlphaFoldDB" id="A0A1G7HEJ5"/>
<accession>A0A1G7HEJ5</accession>
<reference evidence="1 2" key="1">
    <citation type="submission" date="2016-10" db="EMBL/GenBank/DDBJ databases">
        <authorList>
            <person name="de Groot N.N."/>
        </authorList>
    </citation>
    <scope>NUCLEOTIDE SEQUENCE [LARGE SCALE GENOMIC DNA]</scope>
    <source>
        <strain evidence="1 2">DSM 527</strain>
    </source>
</reference>
<sequence length="33" mass="3722">MIGGVVNKREARCASPSAILKPDQFNQEYLEEQ</sequence>
<organism evidence="1 2">
    <name type="scientific">Chitinophaga filiformis</name>
    <name type="common">Myxococcus filiformis</name>
    <name type="synonym">Flexibacter filiformis</name>
    <dbReference type="NCBI Taxonomy" id="104663"/>
    <lineage>
        <taxon>Bacteria</taxon>
        <taxon>Pseudomonadati</taxon>
        <taxon>Bacteroidota</taxon>
        <taxon>Chitinophagia</taxon>
        <taxon>Chitinophagales</taxon>
        <taxon>Chitinophagaceae</taxon>
        <taxon>Chitinophaga</taxon>
    </lineage>
</organism>
<protein>
    <submittedName>
        <fullName evidence="1">Uncharacterized protein</fullName>
    </submittedName>
</protein>
<evidence type="ECO:0000313" key="1">
    <source>
        <dbReference type="EMBL" id="SDE98733.1"/>
    </source>
</evidence>
<name>A0A1G7HEJ5_CHIFI</name>